<dbReference type="PANTHER" id="PTHR10887">
    <property type="entry name" value="DNA2/NAM7 HELICASE FAMILY"/>
    <property type="match status" value="1"/>
</dbReference>
<dbReference type="PANTHER" id="PTHR10887:SF495">
    <property type="entry name" value="HELICASE SENATAXIN ISOFORM X1-RELATED"/>
    <property type="match status" value="1"/>
</dbReference>
<evidence type="ECO:0000313" key="2">
    <source>
        <dbReference type="EMBL" id="RDH34220.1"/>
    </source>
</evidence>
<dbReference type="Pfam" id="PF13087">
    <property type="entry name" value="AAA_12"/>
    <property type="match status" value="1"/>
</dbReference>
<dbReference type="STRING" id="1341132.A0A3F3Q4W3"/>
<proteinExistence type="predicted"/>
<dbReference type="SUPFAM" id="SSF52540">
    <property type="entry name" value="P-loop containing nucleoside triphosphate hydrolases"/>
    <property type="match status" value="1"/>
</dbReference>
<keyword evidence="3" id="KW-1185">Reference proteome</keyword>
<dbReference type="Proteomes" id="UP000253729">
    <property type="component" value="Unassembled WGS sequence"/>
</dbReference>
<name>A0A3F3Q4W3_9EURO</name>
<reference evidence="2 3" key="1">
    <citation type="submission" date="2018-07" db="EMBL/GenBank/DDBJ databases">
        <title>The genomes of Aspergillus section Nigri reveals drivers in fungal speciation.</title>
        <authorList>
            <consortium name="DOE Joint Genome Institute"/>
            <person name="Vesth T.C."/>
            <person name="Nybo J."/>
            <person name="Theobald S."/>
            <person name="Brandl J."/>
            <person name="Frisvad J.C."/>
            <person name="Nielsen K.F."/>
            <person name="Lyhne E.K."/>
            <person name="Kogle M.E."/>
            <person name="Kuo A."/>
            <person name="Riley R."/>
            <person name="Clum A."/>
            <person name="Nolan M."/>
            <person name="Lipzen A."/>
            <person name="Salamov A."/>
            <person name="Henrissat B."/>
            <person name="Wiebenga A."/>
            <person name="De vries R.P."/>
            <person name="Grigoriev I.V."/>
            <person name="Mortensen U.H."/>
            <person name="Andersen M.R."/>
            <person name="Baker S.E."/>
        </authorList>
    </citation>
    <scope>NUCLEOTIDE SEQUENCE [LARGE SCALE GENOMIC DNA]</scope>
    <source>
        <strain evidence="2 3">CBS 139.54b</strain>
    </source>
</reference>
<dbReference type="EMBL" id="KZ852044">
    <property type="protein sequence ID" value="RDH34220.1"/>
    <property type="molecule type" value="Genomic_DNA"/>
</dbReference>
<dbReference type="RefSeq" id="XP_026627242.1">
    <property type="nucleotide sequence ID" value="XM_026771351.1"/>
</dbReference>
<dbReference type="GeneID" id="38139707"/>
<accession>A0A3F3Q4W3</accession>
<gene>
    <name evidence="2" type="ORF">BDQ94DRAFT_169739</name>
</gene>
<protein>
    <recommendedName>
        <fullName evidence="1">DNA2/NAM7 helicase-like C-terminal domain-containing protein</fullName>
    </recommendedName>
</protein>
<dbReference type="InterPro" id="IPR045055">
    <property type="entry name" value="DNA2/NAM7-like"/>
</dbReference>
<dbReference type="InterPro" id="IPR027417">
    <property type="entry name" value="P-loop_NTPase"/>
</dbReference>
<feature type="domain" description="DNA2/NAM7 helicase-like C-terminal" evidence="1">
    <location>
        <begin position="118"/>
        <end position="216"/>
    </location>
</feature>
<organism evidence="2 3">
    <name type="scientific">Aspergillus welwitschiae</name>
    <dbReference type="NCBI Taxonomy" id="1341132"/>
    <lineage>
        <taxon>Eukaryota</taxon>
        <taxon>Fungi</taxon>
        <taxon>Dikarya</taxon>
        <taxon>Ascomycota</taxon>
        <taxon>Pezizomycotina</taxon>
        <taxon>Eurotiomycetes</taxon>
        <taxon>Eurotiomycetidae</taxon>
        <taxon>Eurotiales</taxon>
        <taxon>Aspergillaceae</taxon>
        <taxon>Aspergillus</taxon>
        <taxon>Aspergillus subgen. Circumdati</taxon>
    </lineage>
</organism>
<dbReference type="InterPro" id="IPR041679">
    <property type="entry name" value="DNA2/NAM7-like_C"/>
</dbReference>
<sequence length="262" mass="29284">MAVKNVLHYLEKEVLVYEHHSNHQSSEPVLSNLQVGLGQQFLRQDLRAYLFSARSGSMRGCSGPTWSTACSQLLSSSDINEPYIYGIKLYEARTRVSRTSECQLISQLNWLFPHFVLCLRRLQQTARVPFSEVAILTPYTAQGNAYRTSLTQLHLEDPSAGYNLVLIKTIDSFQGGEASVVLYDTTATDGPGHQKHCGRLNVAISRARAAMYVVANVGELNKATEVQRGTFSSMNHQASVANRLLLTHYPVTFFNWSQVTEP</sequence>
<dbReference type="Gene3D" id="3.40.50.300">
    <property type="entry name" value="P-loop containing nucleotide triphosphate hydrolases"/>
    <property type="match status" value="1"/>
</dbReference>
<evidence type="ECO:0000259" key="1">
    <source>
        <dbReference type="Pfam" id="PF13087"/>
    </source>
</evidence>
<evidence type="ECO:0000313" key="3">
    <source>
        <dbReference type="Proteomes" id="UP000253729"/>
    </source>
</evidence>
<dbReference type="AlphaFoldDB" id="A0A3F3Q4W3"/>